<dbReference type="CDD" id="cd16017">
    <property type="entry name" value="LptA"/>
    <property type="match status" value="1"/>
</dbReference>
<feature type="transmembrane region" description="Helical" evidence="8">
    <location>
        <begin position="132"/>
        <end position="155"/>
    </location>
</feature>
<keyword evidence="3" id="KW-0997">Cell inner membrane</keyword>
<comment type="subcellular location">
    <subcellularLocation>
        <location evidence="1">Cell inner membrane</location>
        <topology evidence="1">Multi-pass membrane protein</topology>
    </subcellularLocation>
</comment>
<dbReference type="AlphaFoldDB" id="A0A2T6KH31"/>
<proteinExistence type="predicted"/>
<evidence type="ECO:0000313" key="12">
    <source>
        <dbReference type="Proteomes" id="UP000244523"/>
    </source>
</evidence>
<feature type="transmembrane region" description="Helical" evidence="8">
    <location>
        <begin position="162"/>
        <end position="190"/>
    </location>
</feature>
<evidence type="ECO:0000256" key="7">
    <source>
        <dbReference type="ARBA" id="ARBA00023136"/>
    </source>
</evidence>
<dbReference type="InterPro" id="IPR000917">
    <property type="entry name" value="Sulfatase_N"/>
</dbReference>
<keyword evidence="2" id="KW-1003">Cell membrane</keyword>
<protein>
    <submittedName>
        <fullName evidence="11">Lipid A ethanolaminephosphotransferase</fullName>
    </submittedName>
</protein>
<dbReference type="Gene3D" id="3.40.720.10">
    <property type="entry name" value="Alkaline Phosphatase, subunit A"/>
    <property type="match status" value="1"/>
</dbReference>
<evidence type="ECO:0000256" key="6">
    <source>
        <dbReference type="ARBA" id="ARBA00022989"/>
    </source>
</evidence>
<comment type="caution">
    <text evidence="11">The sequence shown here is derived from an EMBL/GenBank/DDBJ whole genome shotgun (WGS) entry which is preliminary data.</text>
</comment>
<dbReference type="Pfam" id="PF00884">
    <property type="entry name" value="Sulfatase"/>
    <property type="match status" value="1"/>
</dbReference>
<evidence type="ECO:0000256" key="1">
    <source>
        <dbReference type="ARBA" id="ARBA00004429"/>
    </source>
</evidence>
<keyword evidence="12" id="KW-1185">Reference proteome</keyword>
<dbReference type="InterPro" id="IPR058130">
    <property type="entry name" value="PEA_transf_C"/>
</dbReference>
<dbReference type="GO" id="GO:0016776">
    <property type="term" value="F:phosphotransferase activity, phosphate group as acceptor"/>
    <property type="evidence" value="ECO:0007669"/>
    <property type="project" value="TreeGrafter"/>
</dbReference>
<keyword evidence="5 8" id="KW-0812">Transmembrane</keyword>
<keyword evidence="6 8" id="KW-1133">Transmembrane helix</keyword>
<dbReference type="EMBL" id="QBUD01000005">
    <property type="protein sequence ID" value="PUB14781.1"/>
    <property type="molecule type" value="Genomic_DNA"/>
</dbReference>
<dbReference type="GO" id="GO:0009244">
    <property type="term" value="P:lipopolysaccharide core region biosynthetic process"/>
    <property type="evidence" value="ECO:0007669"/>
    <property type="project" value="TreeGrafter"/>
</dbReference>
<dbReference type="PANTHER" id="PTHR30443:SF0">
    <property type="entry name" value="PHOSPHOETHANOLAMINE TRANSFERASE EPTA"/>
    <property type="match status" value="1"/>
</dbReference>
<feature type="transmembrane region" description="Helical" evidence="8">
    <location>
        <begin position="21"/>
        <end position="39"/>
    </location>
</feature>
<evidence type="ECO:0000259" key="9">
    <source>
        <dbReference type="Pfam" id="PF00884"/>
    </source>
</evidence>
<evidence type="ECO:0000313" key="11">
    <source>
        <dbReference type="EMBL" id="PUB14781.1"/>
    </source>
</evidence>
<sequence length="545" mass="60289">MHPLLSPKEITGGTLLFRSRPTLHLFTAVALVCLLHLLAFQGPLLRYANSVSAPGFGGFIQITSLQMLQFCLLASFLMLIGTLSQLLFKLISTLLMLTNAAALYFMNTYGIEIDLSMIANILNTDSRETSNLLHWSIFVYLGGLGLLPGLLLFWVKLVKPRWVVGLVSSVGVFALLLAFLVATSFTWLWYDAHATRMGARILPWSYVVNSGRYLNRYALRNREVIRLPDATFAENKNGRKQAVILVLGEAARADNFALYGYDRDTNPFTMQTDLVALPAGLSCATYTIGSAACILTHEGRDASARTVQEPLPTYLTRHGVETVWRSNNSGPPPLEVTQYQRAREIVADCAGDDCPDGAYDAALNWGVADLIAKSDAERIFIGLHQTGSHGPSYFKKYPPEFAHFQPICETVQVSDCSQEALYNAYDNTLRYSDFLIADLIAQLESLPDTDSVLIYVSDHGQSLGEGGLYLHGTPPAIAPDQQRRVPFLVWMSKGFTQSHGVTKETIMRDVSFPHDFPFHSVMGAFGMRSNIYKPQYDIFSGIADG</sequence>
<dbReference type="InterPro" id="IPR012549">
    <property type="entry name" value="EptA-like_N"/>
</dbReference>
<dbReference type="SUPFAM" id="SSF53649">
    <property type="entry name" value="Alkaline phosphatase-like"/>
    <property type="match status" value="1"/>
</dbReference>
<evidence type="ECO:0000256" key="3">
    <source>
        <dbReference type="ARBA" id="ARBA00022519"/>
    </source>
</evidence>
<dbReference type="InterPro" id="IPR040423">
    <property type="entry name" value="PEA_transferase"/>
</dbReference>
<feature type="transmembrane region" description="Helical" evidence="8">
    <location>
        <begin position="59"/>
        <end position="79"/>
    </location>
</feature>
<dbReference type="Pfam" id="PF08019">
    <property type="entry name" value="EptA_B_N"/>
    <property type="match status" value="1"/>
</dbReference>
<feature type="domain" description="Sulfatase N-terminal" evidence="9">
    <location>
        <begin position="242"/>
        <end position="527"/>
    </location>
</feature>
<evidence type="ECO:0000259" key="10">
    <source>
        <dbReference type="Pfam" id="PF08019"/>
    </source>
</evidence>
<evidence type="ECO:0000256" key="5">
    <source>
        <dbReference type="ARBA" id="ARBA00022692"/>
    </source>
</evidence>
<dbReference type="OrthoDB" id="9786870at2"/>
<dbReference type="GO" id="GO:0005886">
    <property type="term" value="C:plasma membrane"/>
    <property type="evidence" value="ECO:0007669"/>
    <property type="project" value="UniProtKB-SubCell"/>
</dbReference>
<dbReference type="Proteomes" id="UP000244523">
    <property type="component" value="Unassembled WGS sequence"/>
</dbReference>
<organism evidence="11 12">
    <name type="scientific">Yoonia sediminilitoris</name>
    <dbReference type="NCBI Taxonomy" id="1286148"/>
    <lineage>
        <taxon>Bacteria</taxon>
        <taxon>Pseudomonadati</taxon>
        <taxon>Pseudomonadota</taxon>
        <taxon>Alphaproteobacteria</taxon>
        <taxon>Rhodobacterales</taxon>
        <taxon>Paracoccaceae</taxon>
        <taxon>Yoonia</taxon>
    </lineage>
</organism>
<dbReference type="InterPro" id="IPR017850">
    <property type="entry name" value="Alkaline_phosphatase_core_sf"/>
</dbReference>
<accession>A0A2T6KH31</accession>
<keyword evidence="4 11" id="KW-0808">Transferase</keyword>
<keyword evidence="7 8" id="KW-0472">Membrane</keyword>
<name>A0A2T6KH31_9RHOB</name>
<reference evidence="11 12" key="1">
    <citation type="submission" date="2018-04" db="EMBL/GenBank/DDBJ databases">
        <title>Genomic Encyclopedia of Archaeal and Bacterial Type Strains, Phase II (KMG-II): from individual species to whole genera.</title>
        <authorList>
            <person name="Goeker M."/>
        </authorList>
    </citation>
    <scope>NUCLEOTIDE SEQUENCE [LARGE SCALE GENOMIC DNA]</scope>
    <source>
        <strain evidence="11 12">DSM 29955</strain>
    </source>
</reference>
<gene>
    <name evidence="11" type="ORF">C8N45_1052</name>
</gene>
<dbReference type="PANTHER" id="PTHR30443">
    <property type="entry name" value="INNER MEMBRANE PROTEIN"/>
    <property type="match status" value="1"/>
</dbReference>
<evidence type="ECO:0000256" key="8">
    <source>
        <dbReference type="SAM" id="Phobius"/>
    </source>
</evidence>
<evidence type="ECO:0000256" key="4">
    <source>
        <dbReference type="ARBA" id="ARBA00022679"/>
    </source>
</evidence>
<feature type="domain" description="Phosphoethanolamine transferase N-terminal" evidence="10">
    <location>
        <begin position="75"/>
        <end position="216"/>
    </location>
</feature>
<evidence type="ECO:0000256" key="2">
    <source>
        <dbReference type="ARBA" id="ARBA00022475"/>
    </source>
</evidence>